<feature type="binding site" evidence="12">
    <location>
        <position position="254"/>
    </location>
    <ligand>
        <name>substrate</name>
    </ligand>
</feature>
<feature type="binding site" evidence="12">
    <location>
        <position position="186"/>
    </location>
    <ligand>
        <name>ATP</name>
        <dbReference type="ChEBI" id="CHEBI:30616"/>
    </ligand>
</feature>
<evidence type="ECO:0000256" key="13">
    <source>
        <dbReference type="PIRNR" id="PIRNR000535"/>
    </source>
</evidence>
<feature type="binding site" evidence="12">
    <location>
        <begin position="222"/>
        <end position="227"/>
    </location>
    <ligand>
        <name>ATP</name>
        <dbReference type="ChEBI" id="CHEBI:30616"/>
    </ligand>
</feature>
<dbReference type="PANTHER" id="PTHR10584:SF166">
    <property type="entry name" value="RIBOKINASE"/>
    <property type="match status" value="1"/>
</dbReference>
<comment type="pathway">
    <text evidence="12">Carbohydrate metabolism; D-ribose degradation; D-ribose 5-phosphate from beta-D-ribopyranose: step 2/2.</text>
</comment>
<evidence type="ECO:0000256" key="8">
    <source>
        <dbReference type="ARBA" id="ARBA00022840"/>
    </source>
</evidence>
<gene>
    <name evidence="12" type="primary">rbsK</name>
    <name evidence="15" type="ORF">SAMN00017477_0577</name>
</gene>
<dbReference type="GO" id="GO:0005988">
    <property type="term" value="P:lactose metabolic process"/>
    <property type="evidence" value="ECO:0007669"/>
    <property type="project" value="UniProtKB-KW"/>
</dbReference>
<evidence type="ECO:0000256" key="11">
    <source>
        <dbReference type="ARBA" id="ARBA00023277"/>
    </source>
</evidence>
<dbReference type="EC" id="2.7.1.15" evidence="2 12"/>
<dbReference type="InterPro" id="IPR017583">
    <property type="entry name" value="Tagatose/fructose_Pkinase"/>
</dbReference>
<evidence type="ECO:0000256" key="7">
    <source>
        <dbReference type="ARBA" id="ARBA00022777"/>
    </source>
</evidence>
<dbReference type="STRING" id="573058.SAMN00017477_0577"/>
<dbReference type="PROSITE" id="PS00584">
    <property type="entry name" value="PFKB_KINASES_2"/>
    <property type="match status" value="1"/>
</dbReference>
<comment type="subcellular location">
    <subcellularLocation>
        <location evidence="12">Cytoplasm</location>
    </subcellularLocation>
</comment>
<dbReference type="InterPro" id="IPR002139">
    <property type="entry name" value="Ribo/fructo_kinase"/>
</dbReference>
<keyword evidence="4 12" id="KW-0808">Transferase</keyword>
<dbReference type="UniPathway" id="UPA00916">
    <property type="reaction ID" value="UER00889"/>
</dbReference>
<comment type="activity regulation">
    <text evidence="12">Activated by a monovalent cation that binds near, but not in, the active site. The most likely occupant of the site in vivo is potassium. Ion binding induces a conformational change that may alter substrate affinity.</text>
</comment>
<feature type="binding site" evidence="12">
    <location>
        <begin position="12"/>
        <end position="14"/>
    </location>
    <ligand>
        <name>substrate</name>
    </ligand>
</feature>
<comment type="subunit">
    <text evidence="12">Homodimer.</text>
</comment>
<feature type="binding site" evidence="12">
    <location>
        <begin position="40"/>
        <end position="44"/>
    </location>
    <ligand>
        <name>substrate</name>
    </ligand>
</feature>
<keyword evidence="5 12" id="KW-0479">Metal-binding</keyword>
<evidence type="ECO:0000256" key="1">
    <source>
        <dbReference type="ARBA" id="ARBA00005380"/>
    </source>
</evidence>
<dbReference type="InterPro" id="IPR011877">
    <property type="entry name" value="Ribokinase"/>
</dbReference>
<feature type="binding site" evidence="12">
    <location>
        <position position="289"/>
    </location>
    <ligand>
        <name>K(+)</name>
        <dbReference type="ChEBI" id="CHEBI:29103"/>
    </ligand>
</feature>
<dbReference type="PANTHER" id="PTHR10584">
    <property type="entry name" value="SUGAR KINASE"/>
    <property type="match status" value="1"/>
</dbReference>
<accession>A0A1W1UQX8</accession>
<comment type="function">
    <text evidence="12">Catalyzes the phosphorylation of ribose at O-5 in a reaction requiring ATP and magnesium. The resulting D-ribose-5-phosphate can then be used either for sythesis of nucleotides, histidine, and tryptophan, or as a component of the pentose phosphate pathway.</text>
</comment>
<dbReference type="GO" id="GO:0046872">
    <property type="term" value="F:metal ion binding"/>
    <property type="evidence" value="ECO:0007669"/>
    <property type="project" value="UniProtKB-KW"/>
</dbReference>
<comment type="similarity">
    <text evidence="12">Belongs to the carbohydrate kinase PfkB family. Ribokinase subfamily.</text>
</comment>
<comment type="similarity">
    <text evidence="1">Belongs to the carbohydrate kinase pfkB family.</text>
</comment>
<comment type="cofactor">
    <cofactor evidence="12">
        <name>Mg(2+)</name>
        <dbReference type="ChEBI" id="CHEBI:18420"/>
    </cofactor>
    <text evidence="12">Requires a divalent cation, most likely magnesium in vivo, as an electrophilic catalyst to aid phosphoryl group transfer. It is the chelate of the metal and the nucleotide that is the actual substrate.</text>
</comment>
<dbReference type="Proteomes" id="UP000192368">
    <property type="component" value="Unassembled WGS sequence"/>
</dbReference>
<keyword evidence="12" id="KW-0963">Cytoplasm</keyword>
<organism evidence="15 16">
    <name type="scientific">Peptoniphilus asaccharolyticus DSM 20463</name>
    <dbReference type="NCBI Taxonomy" id="573058"/>
    <lineage>
        <taxon>Bacteria</taxon>
        <taxon>Bacillati</taxon>
        <taxon>Bacillota</taxon>
        <taxon>Tissierellia</taxon>
        <taxon>Tissierellales</taxon>
        <taxon>Peptoniphilaceae</taxon>
        <taxon>Peptoniphilus</taxon>
    </lineage>
</organism>
<dbReference type="EMBL" id="FWWR01000009">
    <property type="protein sequence ID" value="SMB83548.1"/>
    <property type="molecule type" value="Genomic_DNA"/>
</dbReference>
<evidence type="ECO:0000259" key="14">
    <source>
        <dbReference type="Pfam" id="PF00294"/>
    </source>
</evidence>
<evidence type="ECO:0000256" key="2">
    <source>
        <dbReference type="ARBA" id="ARBA00012035"/>
    </source>
</evidence>
<keyword evidence="13" id="KW-0423">Lactose metabolism</keyword>
<dbReference type="PRINTS" id="PR00990">
    <property type="entry name" value="RIBOKINASE"/>
</dbReference>
<evidence type="ECO:0000256" key="12">
    <source>
        <dbReference type="HAMAP-Rule" id="MF_01987"/>
    </source>
</evidence>
<feature type="binding site" evidence="12">
    <location>
        <position position="248"/>
    </location>
    <ligand>
        <name>K(+)</name>
        <dbReference type="ChEBI" id="CHEBI:29103"/>
    </ligand>
</feature>
<keyword evidence="7 12" id="KW-0418">Kinase</keyword>
<dbReference type="GO" id="GO:0004747">
    <property type="term" value="F:ribokinase activity"/>
    <property type="evidence" value="ECO:0007669"/>
    <property type="project" value="UniProtKB-UniRule"/>
</dbReference>
<comment type="catalytic activity">
    <reaction evidence="13">
        <text>D-tagatofuranose 6-phosphate + ATP = D-tagatofuranose 1,6-bisphosphate + ADP + H(+)</text>
        <dbReference type="Rhea" id="RHEA:12420"/>
        <dbReference type="ChEBI" id="CHEBI:15378"/>
        <dbReference type="ChEBI" id="CHEBI:30616"/>
        <dbReference type="ChEBI" id="CHEBI:58694"/>
        <dbReference type="ChEBI" id="CHEBI:58695"/>
        <dbReference type="ChEBI" id="CHEBI:456216"/>
        <dbReference type="EC" id="2.7.1.144"/>
    </reaction>
</comment>
<feature type="active site" description="Proton acceptor" evidence="12">
    <location>
        <position position="254"/>
    </location>
</feature>
<proteinExistence type="inferred from homology"/>
<evidence type="ECO:0000256" key="4">
    <source>
        <dbReference type="ARBA" id="ARBA00022679"/>
    </source>
</evidence>
<feature type="domain" description="Carbohydrate kinase PfkB" evidence="14">
    <location>
        <begin position="3"/>
        <end position="297"/>
    </location>
</feature>
<dbReference type="InterPro" id="IPR029056">
    <property type="entry name" value="Ribokinase-like"/>
</dbReference>
<reference evidence="16" key="1">
    <citation type="submission" date="2017-04" db="EMBL/GenBank/DDBJ databases">
        <authorList>
            <person name="Varghese N."/>
            <person name="Submissions S."/>
        </authorList>
    </citation>
    <scope>NUCLEOTIDE SEQUENCE [LARGE SCALE GENOMIC DNA]</scope>
    <source>
        <strain evidence="16">DSM 20463</strain>
    </source>
</reference>
<comment type="similarity">
    <text evidence="13">Belongs to the carbohydrate kinase PfkB family. LacC subfamily.</text>
</comment>
<protein>
    <recommendedName>
        <fullName evidence="3 12">Ribokinase</fullName>
        <shortName evidence="12">RK</shortName>
        <ecNumber evidence="2 12">2.7.1.15</ecNumber>
    </recommendedName>
</protein>
<keyword evidence="16" id="KW-1185">Reference proteome</keyword>
<evidence type="ECO:0000313" key="15">
    <source>
        <dbReference type="EMBL" id="SMB83548.1"/>
    </source>
</evidence>
<comment type="pathway">
    <text evidence="13">Carbohydrate metabolism; D-tagatose 6-phosphate degradation; D-glyceraldehyde 3-phosphate and glycerone phosphate from D-tagatose 6-phosphate: step 1/2.</text>
</comment>
<dbReference type="PIRSF" id="PIRSF000535">
    <property type="entry name" value="1PFK/6PFK/LacC"/>
    <property type="match status" value="1"/>
</dbReference>
<evidence type="ECO:0000256" key="6">
    <source>
        <dbReference type="ARBA" id="ARBA00022741"/>
    </source>
</evidence>
<dbReference type="GO" id="GO:0005829">
    <property type="term" value="C:cytosol"/>
    <property type="evidence" value="ECO:0007669"/>
    <property type="project" value="TreeGrafter"/>
</dbReference>
<dbReference type="UniPathway" id="UPA00704">
    <property type="reaction ID" value="UER00715"/>
</dbReference>
<dbReference type="GO" id="GO:0005524">
    <property type="term" value="F:ATP binding"/>
    <property type="evidence" value="ECO:0007669"/>
    <property type="project" value="UniProtKB-UniRule"/>
</dbReference>
<evidence type="ECO:0000256" key="9">
    <source>
        <dbReference type="ARBA" id="ARBA00022842"/>
    </source>
</evidence>
<comment type="caution">
    <text evidence="12">Lacks conserved residue(s) required for the propagation of feature annotation.</text>
</comment>
<keyword evidence="6 12" id="KW-0547">Nucleotide-binding</keyword>
<dbReference type="InterPro" id="IPR011611">
    <property type="entry name" value="PfkB_dom"/>
</dbReference>
<dbReference type="GO" id="GO:0009024">
    <property type="term" value="F:tagatose-6-phosphate kinase activity"/>
    <property type="evidence" value="ECO:0007669"/>
    <property type="project" value="UniProtKB-EC"/>
</dbReference>
<comment type="catalytic activity">
    <reaction evidence="12">
        <text>D-ribose + ATP = D-ribose 5-phosphate + ADP + H(+)</text>
        <dbReference type="Rhea" id="RHEA:13697"/>
        <dbReference type="ChEBI" id="CHEBI:15378"/>
        <dbReference type="ChEBI" id="CHEBI:30616"/>
        <dbReference type="ChEBI" id="CHEBI:47013"/>
        <dbReference type="ChEBI" id="CHEBI:78346"/>
        <dbReference type="ChEBI" id="CHEBI:456216"/>
        <dbReference type="EC" id="2.7.1.15"/>
    </reaction>
</comment>
<feature type="binding site" evidence="12">
    <location>
        <position position="142"/>
    </location>
    <ligand>
        <name>substrate</name>
    </ligand>
</feature>
<feature type="binding site" evidence="12">
    <location>
        <position position="250"/>
    </location>
    <ligand>
        <name>K(+)</name>
        <dbReference type="ChEBI" id="CHEBI:29103"/>
    </ligand>
</feature>
<name>A0A1W1UQX8_PEPAS</name>
<keyword evidence="8 12" id="KW-0067">ATP-binding</keyword>
<feature type="binding site" evidence="12">
    <location>
        <position position="287"/>
    </location>
    <ligand>
        <name>K(+)</name>
        <dbReference type="ChEBI" id="CHEBI:29103"/>
    </ligand>
</feature>
<feature type="binding site" evidence="12">
    <location>
        <position position="293"/>
    </location>
    <ligand>
        <name>K(+)</name>
        <dbReference type="ChEBI" id="CHEBI:29103"/>
    </ligand>
</feature>
<dbReference type="RefSeq" id="WP_084230241.1">
    <property type="nucleotide sequence ID" value="NZ_FWWR01000009.1"/>
</dbReference>
<keyword evidence="10 12" id="KW-0630">Potassium</keyword>
<dbReference type="HAMAP" id="MF_01987">
    <property type="entry name" value="Ribokinase"/>
    <property type="match status" value="1"/>
</dbReference>
<keyword evidence="9 12" id="KW-0460">Magnesium</keyword>
<dbReference type="InterPro" id="IPR002173">
    <property type="entry name" value="Carboh/pur_kinase_PfkB_CS"/>
</dbReference>
<feature type="binding site" evidence="12">
    <location>
        <position position="284"/>
    </location>
    <ligand>
        <name>K(+)</name>
        <dbReference type="ChEBI" id="CHEBI:29103"/>
    </ligand>
</feature>
<evidence type="ECO:0000256" key="3">
    <source>
        <dbReference type="ARBA" id="ARBA00016943"/>
    </source>
</evidence>
<evidence type="ECO:0000256" key="5">
    <source>
        <dbReference type="ARBA" id="ARBA00022723"/>
    </source>
</evidence>
<dbReference type="GO" id="GO:2001059">
    <property type="term" value="P:D-tagatose 6-phosphate catabolic process"/>
    <property type="evidence" value="ECO:0007669"/>
    <property type="project" value="UniProtKB-UniPathway"/>
</dbReference>
<dbReference type="SUPFAM" id="SSF53613">
    <property type="entry name" value="Ribokinase-like"/>
    <property type="match status" value="1"/>
</dbReference>
<evidence type="ECO:0000256" key="10">
    <source>
        <dbReference type="ARBA" id="ARBA00022958"/>
    </source>
</evidence>
<dbReference type="CDD" id="cd01174">
    <property type="entry name" value="ribokinase"/>
    <property type="match status" value="1"/>
</dbReference>
<dbReference type="OrthoDB" id="9775849at2"/>
<feature type="binding site" evidence="12">
    <location>
        <begin position="253"/>
        <end position="254"/>
    </location>
    <ligand>
        <name>ATP</name>
        <dbReference type="ChEBI" id="CHEBI:30616"/>
    </ligand>
</feature>
<dbReference type="PROSITE" id="PS00583">
    <property type="entry name" value="PFKB_KINASES_1"/>
    <property type="match status" value="1"/>
</dbReference>
<evidence type="ECO:0000313" key="16">
    <source>
        <dbReference type="Proteomes" id="UP000192368"/>
    </source>
</evidence>
<dbReference type="AlphaFoldDB" id="A0A1W1UQX8"/>
<dbReference type="Gene3D" id="3.40.1190.20">
    <property type="match status" value="1"/>
</dbReference>
<dbReference type="NCBIfam" id="TIGR02152">
    <property type="entry name" value="D_ribokin_bact"/>
    <property type="match status" value="1"/>
</dbReference>
<keyword evidence="11 12" id="KW-0119">Carbohydrate metabolism</keyword>
<sequence>MKEKVMVFGSFVVDLMSRADHLPKPGETVRGTEFNTGPGGKGFNQAVASHKSGADIVVVTKIGNDPFGKIALDIAENIGMDKSGIIFSKEDSTGAALICVDEKTAENQILIVPGACNTIKKEEIDSIDDKFDDISYVLIQYEVNQDANEYVVKKAKEKNVKVILNPAPYQKIEDAFFKDIYMVTPNETEVKGLTGVEVVDLETAREAKDILLQKGIQEVVITMGVKGAYVYSNGEDMLVPAYKVDAIDTTGAGDAFNGGLLTALSDGKDLFEAAKFATAVSALSVQKKGTAISMPTREEIDKFIKNNN</sequence>
<dbReference type="GO" id="GO:0019303">
    <property type="term" value="P:D-ribose catabolic process"/>
    <property type="evidence" value="ECO:0007669"/>
    <property type="project" value="UniProtKB-UniRule"/>
</dbReference>
<dbReference type="Pfam" id="PF00294">
    <property type="entry name" value="PfkB"/>
    <property type="match status" value="1"/>
</dbReference>